<proteinExistence type="predicted"/>
<evidence type="ECO:0000313" key="2">
    <source>
        <dbReference type="EMBL" id="JAI49173.1"/>
    </source>
</evidence>
<reference evidence="2" key="1">
    <citation type="submission" date="2015-06" db="EMBL/GenBank/DDBJ databases">
        <authorList>
            <person name="Hoefler B.C."/>
            <person name="Straight P.D."/>
        </authorList>
    </citation>
    <scope>NUCLEOTIDE SEQUENCE</scope>
</reference>
<dbReference type="AlphaFoldDB" id="A0A0K8WDC5"/>
<feature type="signal peptide" evidence="1">
    <location>
        <begin position="1"/>
        <end position="23"/>
    </location>
</feature>
<dbReference type="PROSITE" id="PS51257">
    <property type="entry name" value="PROKAR_LIPOPROTEIN"/>
    <property type="match status" value="1"/>
</dbReference>
<accession>A0A0K8WDC5</accession>
<keyword evidence="1" id="KW-0732">Signal</keyword>
<organism evidence="2">
    <name type="scientific">Bactrocera latifrons</name>
    <name type="common">Malaysian fruit fly</name>
    <name type="synonym">Chaetodacus latifrons</name>
    <dbReference type="NCBI Taxonomy" id="174628"/>
    <lineage>
        <taxon>Eukaryota</taxon>
        <taxon>Metazoa</taxon>
        <taxon>Ecdysozoa</taxon>
        <taxon>Arthropoda</taxon>
        <taxon>Hexapoda</taxon>
        <taxon>Insecta</taxon>
        <taxon>Pterygota</taxon>
        <taxon>Neoptera</taxon>
        <taxon>Endopterygota</taxon>
        <taxon>Diptera</taxon>
        <taxon>Brachycera</taxon>
        <taxon>Muscomorpha</taxon>
        <taxon>Tephritoidea</taxon>
        <taxon>Tephritidae</taxon>
        <taxon>Bactrocera</taxon>
        <taxon>Bactrocera</taxon>
    </lineage>
</organism>
<sequence>MKSVTICALLVVFFACFAGQTRAVPVAMVEVPVMEVADVAEAAPISLLDIENADQFVVDVTDKNGKARSARGLGLLLGGGHGFGGNLFGGWGGLGGLGGLKSFGGIGGFGGLGGLKGLGGGFGGGFKPFFGKMW</sequence>
<protein>
    <submittedName>
        <fullName evidence="2">Uncharacterized protein</fullName>
    </submittedName>
</protein>
<gene>
    <name evidence="2" type="ORF">c0_g1_i1</name>
</gene>
<dbReference type="EMBL" id="GDHF01003141">
    <property type="protein sequence ID" value="JAI49173.1"/>
    <property type="molecule type" value="Transcribed_RNA"/>
</dbReference>
<evidence type="ECO:0000256" key="1">
    <source>
        <dbReference type="SAM" id="SignalP"/>
    </source>
</evidence>
<name>A0A0K8WDC5_BACLA</name>
<feature type="chain" id="PRO_5005522962" evidence="1">
    <location>
        <begin position="24"/>
        <end position="134"/>
    </location>
</feature>